<keyword evidence="7" id="KW-0346">Stress response</keyword>
<evidence type="ECO:0000256" key="1">
    <source>
        <dbReference type="ARBA" id="ARBA00001966"/>
    </source>
</evidence>
<dbReference type="PROSITE" id="PS50076">
    <property type="entry name" value="DNAJ_2"/>
    <property type="match status" value="1"/>
</dbReference>
<evidence type="ECO:0000256" key="5">
    <source>
        <dbReference type="RuleBase" id="RU368020"/>
    </source>
</evidence>
<organism evidence="7">
    <name type="scientific">uncultured marine thaumarchaeote SAT1000_12_D12</name>
    <dbReference type="NCBI Taxonomy" id="1456378"/>
    <lineage>
        <taxon>Archaea</taxon>
        <taxon>Nitrososphaerota</taxon>
        <taxon>environmental samples</taxon>
    </lineage>
</organism>
<keyword evidence="3 5" id="KW-0408">Iron</keyword>
<name>A0A075I2W8_9ARCH</name>
<dbReference type="AlphaFoldDB" id="A0A075I2W8"/>
<evidence type="ECO:0000256" key="3">
    <source>
        <dbReference type="ARBA" id="ARBA00023004"/>
    </source>
</evidence>
<dbReference type="Pfam" id="PF00226">
    <property type="entry name" value="DnaJ"/>
    <property type="match status" value="1"/>
</dbReference>
<keyword evidence="5" id="KW-0813">Transport</keyword>
<dbReference type="Pfam" id="PF13370">
    <property type="entry name" value="Fer4_13"/>
    <property type="match status" value="1"/>
</dbReference>
<reference evidence="7" key="1">
    <citation type="journal article" date="2014" name="Genome Biol. Evol.">
        <title>Pangenome evidence for extensive interdomain horizontal transfer affecting lineage core and shell genes in uncultured planktonic thaumarchaeota and euryarchaeota.</title>
        <authorList>
            <person name="Deschamps P."/>
            <person name="Zivanovic Y."/>
            <person name="Moreira D."/>
            <person name="Rodriguez-Valera F."/>
            <person name="Lopez-Garcia P."/>
        </authorList>
    </citation>
    <scope>NUCLEOTIDE SEQUENCE</scope>
</reference>
<dbReference type="EMBL" id="KF901220">
    <property type="protein sequence ID" value="AIF22981.1"/>
    <property type="molecule type" value="Genomic_DNA"/>
</dbReference>
<sequence>MNRTQAMQILMLNSDASFDDVKYSYRKLSLELHPDRNKNESDGRRFKNVLDAYHFLKSQSRLKNSHYNDKTTMKKSRTYQNTVKQNPPEEDWSKFTKDFEMDENFWRQYEKSFWKDYELKKNEAKKNDYGRAFWNENEERISPKPKTENRNSETKIYKHDLSVRVEKSQCIACLSCETIAPNVFVIDKLTMINPKSQVHNQYGASEGKIMDAAETCPTKAIKVNERKSGRRIYPL</sequence>
<comment type="function">
    <text evidence="5">Ferredoxins are iron-sulfur proteins that transfer electrons in a wide variety of metabolic reactions.</text>
</comment>
<dbReference type="InterPro" id="IPR036869">
    <property type="entry name" value="J_dom_sf"/>
</dbReference>
<dbReference type="GO" id="GO:0006457">
    <property type="term" value="P:protein folding"/>
    <property type="evidence" value="ECO:0007669"/>
    <property type="project" value="InterPro"/>
</dbReference>
<evidence type="ECO:0000313" key="7">
    <source>
        <dbReference type="EMBL" id="AIF22981.1"/>
    </source>
</evidence>
<dbReference type="GO" id="GO:0005506">
    <property type="term" value="F:iron ion binding"/>
    <property type="evidence" value="ECO:0007669"/>
    <property type="project" value="UniProtKB-UniRule"/>
</dbReference>
<proteinExistence type="predicted"/>
<keyword evidence="2 5" id="KW-0479">Metal-binding</keyword>
<dbReference type="Gene3D" id="3.30.70.20">
    <property type="match status" value="1"/>
</dbReference>
<dbReference type="GO" id="GO:0051536">
    <property type="term" value="F:iron-sulfur cluster binding"/>
    <property type="evidence" value="ECO:0007669"/>
    <property type="project" value="UniProtKB-KW"/>
</dbReference>
<dbReference type="SUPFAM" id="SSF54862">
    <property type="entry name" value="4Fe-4S ferredoxins"/>
    <property type="match status" value="1"/>
</dbReference>
<feature type="domain" description="J" evidence="6">
    <location>
        <begin position="5"/>
        <end position="71"/>
    </location>
</feature>
<dbReference type="SUPFAM" id="SSF46565">
    <property type="entry name" value="Chaperone J-domain"/>
    <property type="match status" value="1"/>
</dbReference>
<dbReference type="CDD" id="cd06257">
    <property type="entry name" value="DnaJ"/>
    <property type="match status" value="1"/>
</dbReference>
<dbReference type="PANTHER" id="PTHR43888">
    <property type="entry name" value="DNAJ-LIKE-2, ISOFORM A-RELATED"/>
    <property type="match status" value="1"/>
</dbReference>
<dbReference type="PRINTS" id="PR00352">
    <property type="entry name" value="3FE4SFRDOXIN"/>
</dbReference>
<evidence type="ECO:0000256" key="4">
    <source>
        <dbReference type="ARBA" id="ARBA00023014"/>
    </source>
</evidence>
<dbReference type="GO" id="GO:0030544">
    <property type="term" value="F:Hsp70 protein binding"/>
    <property type="evidence" value="ECO:0007669"/>
    <property type="project" value="InterPro"/>
</dbReference>
<dbReference type="SMART" id="SM00271">
    <property type="entry name" value="DnaJ"/>
    <property type="match status" value="1"/>
</dbReference>
<dbReference type="InterPro" id="IPR001623">
    <property type="entry name" value="DnaJ_domain"/>
</dbReference>
<protein>
    <recommendedName>
        <fullName evidence="5">Ferredoxin</fullName>
    </recommendedName>
</protein>
<keyword evidence="4 5" id="KW-0411">Iron-sulfur</keyword>
<evidence type="ECO:0000256" key="2">
    <source>
        <dbReference type="ARBA" id="ARBA00022723"/>
    </source>
</evidence>
<dbReference type="InterPro" id="IPR044713">
    <property type="entry name" value="DNJA1/2-like"/>
</dbReference>
<dbReference type="PRINTS" id="PR00625">
    <property type="entry name" value="JDOMAIN"/>
</dbReference>
<keyword evidence="5" id="KW-0249">Electron transport</keyword>
<accession>A0A075I2W8</accession>
<dbReference type="Gene3D" id="1.10.287.110">
    <property type="entry name" value="DnaJ domain"/>
    <property type="match status" value="1"/>
</dbReference>
<evidence type="ECO:0000259" key="6">
    <source>
        <dbReference type="PROSITE" id="PS50076"/>
    </source>
</evidence>
<dbReference type="InterPro" id="IPR001080">
    <property type="entry name" value="3Fe4S_ferredoxin"/>
</dbReference>
<dbReference type="GO" id="GO:0009055">
    <property type="term" value="F:electron transfer activity"/>
    <property type="evidence" value="ECO:0007669"/>
    <property type="project" value="UniProtKB-UniRule"/>
</dbReference>
<comment type="cofactor">
    <cofactor evidence="1">
        <name>[4Fe-4S] cluster</name>
        <dbReference type="ChEBI" id="CHEBI:49883"/>
    </cofactor>
</comment>